<accession>A0ABQ9XHP9</accession>
<evidence type="ECO:0000256" key="1">
    <source>
        <dbReference type="SAM" id="MobiDB-lite"/>
    </source>
</evidence>
<feature type="region of interest" description="Disordered" evidence="1">
    <location>
        <begin position="14"/>
        <end position="72"/>
    </location>
</feature>
<keyword evidence="3" id="KW-1185">Reference proteome</keyword>
<evidence type="ECO:0000313" key="2">
    <source>
        <dbReference type="EMBL" id="KAK2950838.1"/>
    </source>
</evidence>
<comment type="caution">
    <text evidence="2">The sequence shown here is derived from an EMBL/GenBank/DDBJ whole genome shotgun (WGS) entry which is preliminary data.</text>
</comment>
<protein>
    <submittedName>
        <fullName evidence="2">Uncharacterized protein</fullName>
    </submittedName>
</protein>
<evidence type="ECO:0000313" key="3">
    <source>
        <dbReference type="Proteomes" id="UP001281761"/>
    </source>
</evidence>
<organism evidence="2 3">
    <name type="scientific">Blattamonas nauphoetae</name>
    <dbReference type="NCBI Taxonomy" id="2049346"/>
    <lineage>
        <taxon>Eukaryota</taxon>
        <taxon>Metamonada</taxon>
        <taxon>Preaxostyla</taxon>
        <taxon>Oxymonadida</taxon>
        <taxon>Blattamonas</taxon>
    </lineage>
</organism>
<feature type="compositionally biased region" description="Low complexity" evidence="1">
    <location>
        <begin position="14"/>
        <end position="28"/>
    </location>
</feature>
<gene>
    <name evidence="2" type="ORF">BLNAU_14256</name>
</gene>
<feature type="compositionally biased region" description="Low complexity" evidence="1">
    <location>
        <begin position="39"/>
        <end position="59"/>
    </location>
</feature>
<dbReference type="EMBL" id="JARBJD010000129">
    <property type="protein sequence ID" value="KAK2950838.1"/>
    <property type="molecule type" value="Genomic_DNA"/>
</dbReference>
<proteinExistence type="predicted"/>
<dbReference type="Proteomes" id="UP001281761">
    <property type="component" value="Unassembled WGS sequence"/>
</dbReference>
<name>A0ABQ9XHP9_9EUKA</name>
<sequence length="93" mass="10090">MSGTRWWDVHTLAHPSSLLPPSTSHTATQPHTRPPFLSPPSLHLSHRLSATHSPTLPLSSLPPPLTPPLSHTLAHPSSLLSLPVDYLCHIPIN</sequence>
<reference evidence="2 3" key="1">
    <citation type="journal article" date="2022" name="bioRxiv">
        <title>Genomics of Preaxostyla Flagellates Illuminates Evolutionary Transitions and the Path Towards Mitochondrial Loss.</title>
        <authorList>
            <person name="Novak L.V.F."/>
            <person name="Treitli S.C."/>
            <person name="Pyrih J."/>
            <person name="Halakuc P."/>
            <person name="Pipaliya S.V."/>
            <person name="Vacek V."/>
            <person name="Brzon O."/>
            <person name="Soukal P."/>
            <person name="Eme L."/>
            <person name="Dacks J.B."/>
            <person name="Karnkowska A."/>
            <person name="Elias M."/>
            <person name="Hampl V."/>
        </authorList>
    </citation>
    <scope>NUCLEOTIDE SEQUENCE [LARGE SCALE GENOMIC DNA]</scope>
    <source>
        <strain evidence="2">NAU3</strain>
        <tissue evidence="2">Gut</tissue>
    </source>
</reference>